<gene>
    <name evidence="4" type="ORF">C8E01_103342</name>
</gene>
<keyword evidence="5" id="KW-1185">Reference proteome</keyword>
<dbReference type="GO" id="GO:0005829">
    <property type="term" value="C:cytosol"/>
    <property type="evidence" value="ECO:0007669"/>
    <property type="project" value="TreeGrafter"/>
</dbReference>
<dbReference type="InterPro" id="IPR024930">
    <property type="entry name" value="Skp_dom_sf"/>
</dbReference>
<dbReference type="SUPFAM" id="SSF111384">
    <property type="entry name" value="OmpH-like"/>
    <property type="match status" value="1"/>
</dbReference>
<dbReference type="Gene3D" id="3.30.910.20">
    <property type="entry name" value="Skp domain"/>
    <property type="match status" value="1"/>
</dbReference>
<protein>
    <submittedName>
        <fullName evidence="4">Periplasmic chaperone for outer membrane proteins Skp</fullName>
    </submittedName>
</protein>
<dbReference type="PROSITE" id="PS51257">
    <property type="entry name" value="PROKAR_LIPOPROTEIN"/>
    <property type="match status" value="1"/>
</dbReference>
<organism evidence="4 5">
    <name type="scientific">Pontibacter virosus</name>
    <dbReference type="NCBI Taxonomy" id="1765052"/>
    <lineage>
        <taxon>Bacteria</taxon>
        <taxon>Pseudomonadati</taxon>
        <taxon>Bacteroidota</taxon>
        <taxon>Cytophagia</taxon>
        <taxon>Cytophagales</taxon>
        <taxon>Hymenobacteraceae</taxon>
        <taxon>Pontibacter</taxon>
    </lineage>
</organism>
<dbReference type="GO" id="GO:0050821">
    <property type="term" value="P:protein stabilization"/>
    <property type="evidence" value="ECO:0007669"/>
    <property type="project" value="TreeGrafter"/>
</dbReference>
<comment type="caution">
    <text evidence="4">The sequence shown here is derived from an EMBL/GenBank/DDBJ whole genome shotgun (WGS) entry which is preliminary data.</text>
</comment>
<dbReference type="InterPro" id="IPR005632">
    <property type="entry name" value="Chaperone_Skp"/>
</dbReference>
<dbReference type="RefSeq" id="WP_243409463.1">
    <property type="nucleotide sequence ID" value="NZ_QEKI01000003.1"/>
</dbReference>
<dbReference type="PANTHER" id="PTHR35089">
    <property type="entry name" value="CHAPERONE PROTEIN SKP"/>
    <property type="match status" value="1"/>
</dbReference>
<name>A0A2U1B1G3_9BACT</name>
<keyword evidence="2" id="KW-0732">Signal</keyword>
<proteinExistence type="inferred from homology"/>
<dbReference type="EMBL" id="QEKI01000003">
    <property type="protein sequence ID" value="PVY42472.1"/>
    <property type="molecule type" value="Genomic_DNA"/>
</dbReference>
<keyword evidence="3" id="KW-0175">Coiled coil</keyword>
<accession>A0A2U1B1G3</accession>
<comment type="similarity">
    <text evidence="1">Belongs to the Skp family.</text>
</comment>
<dbReference type="SMART" id="SM00935">
    <property type="entry name" value="OmpH"/>
    <property type="match status" value="1"/>
</dbReference>
<evidence type="ECO:0000256" key="3">
    <source>
        <dbReference type="SAM" id="Coils"/>
    </source>
</evidence>
<reference evidence="4 5" key="1">
    <citation type="submission" date="2018-04" db="EMBL/GenBank/DDBJ databases">
        <title>Genomic Encyclopedia of Type Strains, Phase IV (KMG-IV): sequencing the most valuable type-strain genomes for metagenomic binning, comparative biology and taxonomic classification.</title>
        <authorList>
            <person name="Goeker M."/>
        </authorList>
    </citation>
    <scope>NUCLEOTIDE SEQUENCE [LARGE SCALE GENOMIC DNA]</scope>
    <source>
        <strain evidence="4 5">DSM 100231</strain>
    </source>
</reference>
<dbReference type="GO" id="GO:0051082">
    <property type="term" value="F:unfolded protein binding"/>
    <property type="evidence" value="ECO:0007669"/>
    <property type="project" value="InterPro"/>
</dbReference>
<evidence type="ECO:0000313" key="4">
    <source>
        <dbReference type="EMBL" id="PVY42472.1"/>
    </source>
</evidence>
<dbReference type="Proteomes" id="UP000245466">
    <property type="component" value="Unassembled WGS sequence"/>
</dbReference>
<feature type="coiled-coil region" evidence="3">
    <location>
        <begin position="79"/>
        <end position="208"/>
    </location>
</feature>
<dbReference type="Pfam" id="PF03938">
    <property type="entry name" value="OmpH"/>
    <property type="match status" value="1"/>
</dbReference>
<evidence type="ECO:0000256" key="2">
    <source>
        <dbReference type="ARBA" id="ARBA00022729"/>
    </source>
</evidence>
<dbReference type="AlphaFoldDB" id="A0A2U1B1G3"/>
<sequence length="212" mass="23644">MNLSRIVLGVALGALVTACNTDQKPQATGIATTSATSSDSLATAGTVDIVYINSDSLLSKYEYFKDARTRFQSKTQKAEKDFQSKAAAFEKEVQNYQRTGGNMTVEQRASTEQKLAQRQQQLQQQSQTTGNQLATEEAEEMKKIYDRVEAYLQKLSQERGYKMVLTYSRGQSAILYGDNSLDITEEVLTGLNNEYDQEKETAKTTETATKKK</sequence>
<dbReference type="PANTHER" id="PTHR35089:SF1">
    <property type="entry name" value="CHAPERONE PROTEIN SKP"/>
    <property type="match status" value="1"/>
</dbReference>
<evidence type="ECO:0000256" key="1">
    <source>
        <dbReference type="ARBA" id="ARBA00009091"/>
    </source>
</evidence>
<evidence type="ECO:0000313" key="5">
    <source>
        <dbReference type="Proteomes" id="UP000245466"/>
    </source>
</evidence>